<keyword evidence="2" id="KW-0677">Repeat</keyword>
<dbReference type="OrthoDB" id="18209at2157"/>
<dbReference type="PROSITE" id="PS00211">
    <property type="entry name" value="ABC_TRANSPORTER_1"/>
    <property type="match status" value="1"/>
</dbReference>
<dbReference type="SMART" id="SM00382">
    <property type="entry name" value="AAA"/>
    <property type="match status" value="1"/>
</dbReference>
<evidence type="ECO:0000256" key="3">
    <source>
        <dbReference type="ARBA" id="ARBA00022741"/>
    </source>
</evidence>
<keyword evidence="3" id="KW-0547">Nucleotide-binding</keyword>
<dbReference type="InterPro" id="IPR027417">
    <property type="entry name" value="P-loop_NTPase"/>
</dbReference>
<dbReference type="Proteomes" id="UP000291213">
    <property type="component" value="Unassembled WGS sequence"/>
</dbReference>
<evidence type="ECO:0000256" key="4">
    <source>
        <dbReference type="ARBA" id="ARBA00022840"/>
    </source>
</evidence>
<dbReference type="RefSeq" id="WP_131160847.1">
    <property type="nucleotide sequence ID" value="NZ_BDMD01000141.1"/>
</dbReference>
<dbReference type="PANTHER" id="PTHR43790:SF9">
    <property type="entry name" value="GALACTOFURANOSE TRANSPORTER ATP-BINDING PROTEIN YTFR"/>
    <property type="match status" value="1"/>
</dbReference>
<dbReference type="InterPro" id="IPR017871">
    <property type="entry name" value="ABC_transporter-like_CS"/>
</dbReference>
<dbReference type="Pfam" id="PF00005">
    <property type="entry name" value="ABC_tran"/>
    <property type="match status" value="2"/>
</dbReference>
<feature type="domain" description="ABC transporter" evidence="5">
    <location>
        <begin position="13"/>
        <end position="246"/>
    </location>
</feature>
<dbReference type="CDD" id="cd03215">
    <property type="entry name" value="ABC_Carb_Monos_II"/>
    <property type="match status" value="1"/>
</dbReference>
<proteinExistence type="predicted"/>
<keyword evidence="1" id="KW-0813">Transport</keyword>
<evidence type="ECO:0000256" key="1">
    <source>
        <dbReference type="ARBA" id="ARBA00022448"/>
    </source>
</evidence>
<name>A0A401HC48_AERPX</name>
<dbReference type="GO" id="GO:0016887">
    <property type="term" value="F:ATP hydrolysis activity"/>
    <property type="evidence" value="ECO:0007669"/>
    <property type="project" value="InterPro"/>
</dbReference>
<dbReference type="EMBL" id="BDMD01000141">
    <property type="protein sequence ID" value="GBF09952.1"/>
    <property type="molecule type" value="Genomic_DNA"/>
</dbReference>
<feature type="domain" description="ABC transporter" evidence="5">
    <location>
        <begin position="263"/>
        <end position="498"/>
    </location>
</feature>
<organism evidence="6 7">
    <name type="scientific">Aeropyrum pernix</name>
    <dbReference type="NCBI Taxonomy" id="56636"/>
    <lineage>
        <taxon>Archaea</taxon>
        <taxon>Thermoproteota</taxon>
        <taxon>Thermoprotei</taxon>
        <taxon>Desulfurococcales</taxon>
        <taxon>Desulfurococcaceae</taxon>
        <taxon>Aeropyrum</taxon>
    </lineage>
</organism>
<reference evidence="6 7" key="1">
    <citation type="submission" date="2017-02" db="EMBL/GenBank/DDBJ databases">
        <title>isolation and characterization of a novel temperate virus Aeropyrum globular virus 1 infecting hyperthermophilic archaeon Aeropyrum.</title>
        <authorList>
            <person name="Yumiya M."/>
            <person name="Yoshida T."/>
            <person name="Sako Y."/>
        </authorList>
    </citation>
    <scope>NUCLEOTIDE SEQUENCE [LARGE SCALE GENOMIC DNA]</scope>
    <source>
        <strain evidence="6 7">YK1-12-2013</strain>
    </source>
</reference>
<evidence type="ECO:0000313" key="7">
    <source>
        <dbReference type="Proteomes" id="UP000291213"/>
    </source>
</evidence>
<dbReference type="GO" id="GO:0005524">
    <property type="term" value="F:ATP binding"/>
    <property type="evidence" value="ECO:0007669"/>
    <property type="project" value="UniProtKB-KW"/>
</dbReference>
<dbReference type="CDD" id="cd03216">
    <property type="entry name" value="ABC_Carb_Monos_I"/>
    <property type="match status" value="1"/>
</dbReference>
<dbReference type="InterPro" id="IPR050107">
    <property type="entry name" value="ABC_carbohydrate_import_ATPase"/>
</dbReference>
<dbReference type="PANTHER" id="PTHR43790">
    <property type="entry name" value="CARBOHYDRATE TRANSPORT ATP-BINDING PROTEIN MG119-RELATED"/>
    <property type="match status" value="1"/>
</dbReference>
<dbReference type="PROSITE" id="PS50893">
    <property type="entry name" value="ABC_TRANSPORTER_2"/>
    <property type="match status" value="2"/>
</dbReference>
<protein>
    <submittedName>
        <fullName evidence="6">ABC transporter, ATP binding protein</fullName>
    </submittedName>
</protein>
<dbReference type="InterPro" id="IPR003439">
    <property type="entry name" value="ABC_transporter-like_ATP-bd"/>
</dbReference>
<dbReference type="InterPro" id="IPR003593">
    <property type="entry name" value="AAA+_ATPase"/>
</dbReference>
<dbReference type="AlphaFoldDB" id="A0A401HC48"/>
<evidence type="ECO:0000256" key="2">
    <source>
        <dbReference type="ARBA" id="ARBA00022737"/>
    </source>
</evidence>
<accession>A0A401HC48</accession>
<gene>
    <name evidence="6" type="ORF">apy_16770</name>
</gene>
<comment type="caution">
    <text evidence="6">The sequence shown here is derived from an EMBL/GenBank/DDBJ whole genome shotgun (WGS) entry which is preliminary data.</text>
</comment>
<sequence length="498" mass="54150">MGENASGNAGHAVAMRGIVKVYPDGVKALDNVDFTLRAGEVHALLGENGAGKTTLMRILYGEIKPTQGEIYVWGRKVSWRGPWDAIRNGIAMVYQQFRLVESMTVEENIAIYLSSLGLGRSEARRRTLETAERLGLEIDLAKIVADLPMGARQRVEIIKALSGGAKVLILDEPTSNLTPLEAEKLFSTLKLLKDMGVSVVYITHKLGEVVRVADRVTVLRRGRVSAVIEDVGRTSEEELARLMVGTLPPPTPRPPGKVGRELLSVRGVSVVVDGVERVKEVSLEVREGEIVGIAGVAGNGQEELVDAIIGLRRPVRGSVEVQGRRIEGSLDFYRAGGGYIAGDRGKVLAMDYSVAENIAFLYYTASKTLLLRRSRLEGLFRRLVERFRLVARSPWTPVGRLSGGNQQKVIVGSEVLRGFKLLVAVNPTQGLDIATTSFVRNLLSELARHGAGILLVSTDLDEILELSDRIYVMSGGRVTGVLERSQATPERLGVLMGA</sequence>
<dbReference type="Gene3D" id="3.40.50.300">
    <property type="entry name" value="P-loop containing nucleotide triphosphate hydrolases"/>
    <property type="match status" value="2"/>
</dbReference>
<keyword evidence="4" id="KW-0067">ATP-binding</keyword>
<dbReference type="SUPFAM" id="SSF52540">
    <property type="entry name" value="P-loop containing nucleoside triphosphate hydrolases"/>
    <property type="match status" value="2"/>
</dbReference>
<evidence type="ECO:0000313" key="6">
    <source>
        <dbReference type="EMBL" id="GBF09952.1"/>
    </source>
</evidence>
<evidence type="ECO:0000259" key="5">
    <source>
        <dbReference type="PROSITE" id="PS50893"/>
    </source>
</evidence>